<keyword evidence="7" id="KW-0406">Ion transport</keyword>
<evidence type="ECO:0000256" key="6">
    <source>
        <dbReference type="ARBA" id="ARBA00023043"/>
    </source>
</evidence>
<dbReference type="InterPro" id="IPR013555">
    <property type="entry name" value="TRP_dom"/>
</dbReference>
<feature type="transmembrane region" description="Helical" evidence="11">
    <location>
        <begin position="478"/>
        <end position="495"/>
    </location>
</feature>
<feature type="transmembrane region" description="Helical" evidence="11">
    <location>
        <begin position="561"/>
        <end position="583"/>
    </location>
</feature>
<dbReference type="PANTHER" id="PTHR10117">
    <property type="entry name" value="TRANSIENT RECEPTOR POTENTIAL CHANNEL"/>
    <property type="match status" value="1"/>
</dbReference>
<dbReference type="GO" id="GO:0034703">
    <property type="term" value="C:cation channel complex"/>
    <property type="evidence" value="ECO:0007669"/>
    <property type="project" value="TreeGrafter"/>
</dbReference>
<feature type="region of interest" description="Disordered" evidence="10">
    <location>
        <begin position="1"/>
        <end position="76"/>
    </location>
</feature>
<dbReference type="EMBL" id="JAKKPZ010000001">
    <property type="protein sequence ID" value="KAI1729284.1"/>
    <property type="molecule type" value="Genomic_DNA"/>
</dbReference>
<dbReference type="PRINTS" id="PR01097">
    <property type="entry name" value="TRNSRECEPTRP"/>
</dbReference>
<feature type="transmembrane region" description="Helical" evidence="11">
    <location>
        <begin position="647"/>
        <end position="666"/>
    </location>
</feature>
<feature type="region of interest" description="Disordered" evidence="10">
    <location>
        <begin position="936"/>
        <end position="984"/>
    </location>
</feature>
<dbReference type="SUPFAM" id="SSF48403">
    <property type="entry name" value="Ankyrin repeat"/>
    <property type="match status" value="1"/>
</dbReference>
<comment type="caution">
    <text evidence="13">The sequence shown here is derived from an EMBL/GenBank/DDBJ whole genome shotgun (WGS) entry which is preliminary data.</text>
</comment>
<evidence type="ECO:0000256" key="11">
    <source>
        <dbReference type="SAM" id="Phobius"/>
    </source>
</evidence>
<dbReference type="NCBIfam" id="TIGR00870">
    <property type="entry name" value="trp"/>
    <property type="match status" value="1"/>
</dbReference>
<dbReference type="SMART" id="SM00248">
    <property type="entry name" value="ANK"/>
    <property type="match status" value="2"/>
</dbReference>
<reference evidence="13" key="1">
    <citation type="submission" date="2022-01" db="EMBL/GenBank/DDBJ databases">
        <title>Genome Sequence Resource for Two Populations of Ditylenchus destructor, the Migratory Endoparasitic Phytonematode.</title>
        <authorList>
            <person name="Zhang H."/>
            <person name="Lin R."/>
            <person name="Xie B."/>
        </authorList>
    </citation>
    <scope>NUCLEOTIDE SEQUENCE</scope>
    <source>
        <strain evidence="13">BazhouSP</strain>
    </source>
</reference>
<feature type="region of interest" description="Disordered" evidence="10">
    <location>
        <begin position="875"/>
        <end position="922"/>
    </location>
</feature>
<feature type="compositionally biased region" description="Polar residues" evidence="10">
    <location>
        <begin position="7"/>
        <end position="18"/>
    </location>
</feature>
<keyword evidence="2" id="KW-0813">Transport</keyword>
<evidence type="ECO:0000313" key="14">
    <source>
        <dbReference type="Proteomes" id="UP001201812"/>
    </source>
</evidence>
<feature type="compositionally biased region" description="Basic and acidic residues" evidence="10">
    <location>
        <begin position="1055"/>
        <end position="1066"/>
    </location>
</feature>
<evidence type="ECO:0000256" key="1">
    <source>
        <dbReference type="ARBA" id="ARBA00004141"/>
    </source>
</evidence>
<evidence type="ECO:0000256" key="4">
    <source>
        <dbReference type="ARBA" id="ARBA00022737"/>
    </source>
</evidence>
<feature type="transmembrane region" description="Helical" evidence="11">
    <location>
        <begin position="432"/>
        <end position="451"/>
    </location>
</feature>
<gene>
    <name evidence="13" type="ORF">DdX_01516</name>
</gene>
<keyword evidence="14" id="KW-1185">Reference proteome</keyword>
<feature type="compositionally biased region" description="Acidic residues" evidence="10">
    <location>
        <begin position="892"/>
        <end position="903"/>
    </location>
</feature>
<keyword evidence="5 11" id="KW-1133">Transmembrane helix</keyword>
<dbReference type="SMART" id="SM01420">
    <property type="entry name" value="TRP_2"/>
    <property type="match status" value="1"/>
</dbReference>
<keyword evidence="9" id="KW-0407">Ion channel</keyword>
<dbReference type="GO" id="GO:0051480">
    <property type="term" value="P:regulation of cytosolic calcium ion concentration"/>
    <property type="evidence" value="ECO:0007669"/>
    <property type="project" value="TreeGrafter"/>
</dbReference>
<keyword evidence="6" id="KW-0040">ANK repeat</keyword>
<dbReference type="GO" id="GO:0005886">
    <property type="term" value="C:plasma membrane"/>
    <property type="evidence" value="ECO:0007669"/>
    <property type="project" value="TreeGrafter"/>
</dbReference>
<dbReference type="InterPro" id="IPR005821">
    <property type="entry name" value="Ion_trans_dom"/>
</dbReference>
<keyword evidence="4" id="KW-0677">Repeat</keyword>
<organism evidence="13 14">
    <name type="scientific">Ditylenchus destructor</name>
    <dbReference type="NCBI Taxonomy" id="166010"/>
    <lineage>
        <taxon>Eukaryota</taxon>
        <taxon>Metazoa</taxon>
        <taxon>Ecdysozoa</taxon>
        <taxon>Nematoda</taxon>
        <taxon>Chromadorea</taxon>
        <taxon>Rhabditida</taxon>
        <taxon>Tylenchina</taxon>
        <taxon>Tylenchomorpha</taxon>
        <taxon>Sphaerularioidea</taxon>
        <taxon>Anguinidae</taxon>
        <taxon>Anguininae</taxon>
        <taxon>Ditylenchus</taxon>
    </lineage>
</organism>
<dbReference type="GO" id="GO:0007338">
    <property type="term" value="P:single fertilization"/>
    <property type="evidence" value="ECO:0007669"/>
    <property type="project" value="TreeGrafter"/>
</dbReference>
<accession>A0AAD4NKQ2</accession>
<name>A0AAD4NKQ2_9BILA</name>
<evidence type="ECO:0000256" key="5">
    <source>
        <dbReference type="ARBA" id="ARBA00022989"/>
    </source>
</evidence>
<dbReference type="AlphaFoldDB" id="A0AAD4NKQ2"/>
<keyword evidence="8 11" id="KW-0472">Membrane</keyword>
<proteinExistence type="predicted"/>
<feature type="region of interest" description="Disordered" evidence="10">
    <location>
        <begin position="1039"/>
        <end position="1105"/>
    </location>
</feature>
<evidence type="ECO:0000256" key="10">
    <source>
        <dbReference type="SAM" id="MobiDB-lite"/>
    </source>
</evidence>
<feature type="transmembrane region" description="Helical" evidence="11">
    <location>
        <begin position="393"/>
        <end position="416"/>
    </location>
</feature>
<protein>
    <submittedName>
        <fullName evidence="13">Ion transport protein domain-containing protein</fullName>
    </submittedName>
</protein>
<evidence type="ECO:0000256" key="8">
    <source>
        <dbReference type="ARBA" id="ARBA00023136"/>
    </source>
</evidence>
<evidence type="ECO:0000256" key="2">
    <source>
        <dbReference type="ARBA" id="ARBA00022448"/>
    </source>
</evidence>
<feature type="domain" description="Transient receptor ion channel" evidence="12">
    <location>
        <begin position="239"/>
        <end position="301"/>
    </location>
</feature>
<evidence type="ECO:0000259" key="12">
    <source>
        <dbReference type="SMART" id="SM01420"/>
    </source>
</evidence>
<feature type="transmembrane region" description="Helical" evidence="11">
    <location>
        <begin position="687"/>
        <end position="707"/>
    </location>
</feature>
<dbReference type="InterPro" id="IPR036770">
    <property type="entry name" value="Ankyrin_rpt-contain_sf"/>
</dbReference>
<dbReference type="Proteomes" id="UP001201812">
    <property type="component" value="Unassembled WGS sequence"/>
</dbReference>
<evidence type="ECO:0000256" key="3">
    <source>
        <dbReference type="ARBA" id="ARBA00022692"/>
    </source>
</evidence>
<feature type="compositionally biased region" description="Polar residues" evidence="10">
    <location>
        <begin position="907"/>
        <end position="922"/>
    </location>
</feature>
<dbReference type="FunFam" id="1.25.40.20:FF:000604">
    <property type="entry name" value="CBN-TRP-1 protein"/>
    <property type="match status" value="1"/>
</dbReference>
<feature type="transmembrane region" description="Helical" evidence="11">
    <location>
        <begin position="603"/>
        <end position="627"/>
    </location>
</feature>
<feature type="compositionally biased region" description="Polar residues" evidence="10">
    <location>
        <begin position="963"/>
        <end position="975"/>
    </location>
</feature>
<dbReference type="InterPro" id="IPR002110">
    <property type="entry name" value="Ankyrin_rpt"/>
</dbReference>
<feature type="transmembrane region" description="Helical" evidence="11">
    <location>
        <begin position="516"/>
        <end position="536"/>
    </location>
</feature>
<comment type="subcellular location">
    <subcellularLocation>
        <location evidence="1">Membrane</location>
        <topology evidence="1">Multi-pass membrane protein</topology>
    </subcellularLocation>
</comment>
<evidence type="ECO:0000256" key="9">
    <source>
        <dbReference type="ARBA" id="ARBA00023303"/>
    </source>
</evidence>
<dbReference type="GO" id="GO:0070679">
    <property type="term" value="F:inositol 1,4,5 trisphosphate binding"/>
    <property type="evidence" value="ECO:0007669"/>
    <property type="project" value="TreeGrafter"/>
</dbReference>
<feature type="compositionally biased region" description="Low complexity" evidence="10">
    <location>
        <begin position="1081"/>
        <end position="1096"/>
    </location>
</feature>
<dbReference type="Pfam" id="PF00520">
    <property type="entry name" value="Ion_trans"/>
    <property type="match status" value="1"/>
</dbReference>
<sequence length="1105" mass="126390">MLKRLSASFQRQRNNSASKDPEHKNSSAKSVDEKMLVGPPQKQKTQGRRPLRGEKSSATTAGPNHHRPRSRNHTLSMPAVHIKTHDMLNPWERRFLEAAERGDRPTLISCLNQKNVALNINAVDAMGRTAIEIAVDNENVEIVELLLQQEGIRIGNALLCAIREGVYLLAEILVNHPSITKDMLCEGWSKSLDPVETAISEYSSDISPVILAAHLNRFEILQMLLRKDATIEKPHKHNCNCETCDKERLNDSLHYSLKRISTYRALASPAWMSLTSSDPILCAFRLSWELQKLSVLEDEFKDTYVQLSEQCKQFACDLLSQCRSTEEVIAILNKEDNMHDENIDVWASKLSLSRLKKAIKYDQKMFVSHPHCQQLLTSIWYEGFPVRQQRGSYWNFAICALLILLWPILSICYIVMPKTRIGRIVRSPFMKFLYFSISFGCFLALLTMVTFESYREETGEIKGGGQNRASDRGPPPTLIEWLVLIWVLGMLWSEVKQLWEEGLYKYVYQWWNWLDFIMICLYLCTISLRTSAYYIYVYDNNGYTPRYTLQGRTHWDAYEPILVSEALFAVGNVFSFARIIYLFQTNPYLGPLQISLGCMLVDVAKFCFIFILIISSFSIGLAQLYWYYDSHTPVCISPDECKLVPNAFSSIANSYMTLLWSLFSITKVEDTDVAEDHYFTQWVGRGMFIMYHMTSIIVLLNMLIAMMSHSFQIINDHADLEWKFHRTKLWMAHFDEGSSLPPPFNIIITPKAIYYSLCAICNTIKWFFGRGYQYTKDRNRATIRRPGYSRKSKELERSKPLTYVDIIQRLVSRFIHETKKSMKMDGVNEDDLLEIKQDISSLRYELRDDRRKEIVRSSSHIDAVKRDIMRTMSSTARFFPPRRQPNPRASVAEEESDYFDDSDTEVKSQGDSVYTTGGLSPTISTQYELPSITVAENTLPRQSNRDDQNLPLDFSEPPYRYTQAKSSAQSDTNVPTKPPIFDYSQPRAKPRIVTQKSAPSPLFANAVGANSAILEAVQTIRDTMNARFDQLIAQVTATHTDTLSPPNTYGTGIPRSEREKSEDPHAHLSSATGTRAHTPLSAPARSVSPSRVSFSSVQTIKDNKG</sequence>
<evidence type="ECO:0000313" key="13">
    <source>
        <dbReference type="EMBL" id="KAI1729284.1"/>
    </source>
</evidence>
<keyword evidence="3 11" id="KW-0812">Transmembrane</keyword>
<dbReference type="InterPro" id="IPR002153">
    <property type="entry name" value="TRPC_channel"/>
</dbReference>
<dbReference type="Gene3D" id="1.25.40.20">
    <property type="entry name" value="Ankyrin repeat-containing domain"/>
    <property type="match status" value="1"/>
</dbReference>
<evidence type="ECO:0000256" key="7">
    <source>
        <dbReference type="ARBA" id="ARBA00023065"/>
    </source>
</evidence>
<feature type="compositionally biased region" description="Polar residues" evidence="10">
    <location>
        <begin position="1039"/>
        <end position="1050"/>
    </location>
</feature>
<feature type="compositionally biased region" description="Basic and acidic residues" evidence="10">
    <location>
        <begin position="19"/>
        <end position="35"/>
    </location>
</feature>
<dbReference type="Pfam" id="PF08344">
    <property type="entry name" value="TRP_2"/>
    <property type="match status" value="1"/>
</dbReference>
<dbReference type="GO" id="GO:0015279">
    <property type="term" value="F:store-operated calcium channel activity"/>
    <property type="evidence" value="ECO:0007669"/>
    <property type="project" value="TreeGrafter"/>
</dbReference>
<dbReference type="PANTHER" id="PTHR10117:SF80">
    <property type="entry name" value="TRANSIENT-RECEPTOR-POTENTIAL-LIKE PROTEIN"/>
    <property type="match status" value="1"/>
</dbReference>
<dbReference type="Gene3D" id="1.10.287.70">
    <property type="match status" value="1"/>
</dbReference>
<dbReference type="FunFam" id="1.10.287.70:FF:000266">
    <property type="entry name" value="Transient receptor potential cation channel subfamily c member 1"/>
    <property type="match status" value="1"/>
</dbReference>